<dbReference type="AlphaFoldDB" id="A0AA39TPC0"/>
<sequence>MSFSPRKTRNATGAIRNRAIPAAAARPTKKGRVISLSKVNSNISPVQRLHDLLTDALNTAKSLEMTPDNHVALQDVRQIAVSLLDILPGDKRAVRDLKYELHGISLTSLSNELATSEKYDPEDRHDKQGPLMDRIMKELAMAEENADMDLIRRCLNLYVYNQSHYVVDYMAWMWREFFVFSAIRGCPVSPSQAIKDDELYEQVFHHLFTLYTKLVSDYPDRLFLDKPFIRYSDAAEILAVVSQTEDIVLLLDCLTKKNFYPSHPSHPHLSDKKLRTRALEVVEKGLKTSKQDTLDAVNHLFPGLGDAQLWLCRLRDAGDFPFDDDILHDKYKERDANLCNFVELKKPEIQREFDVDDEDDYLEEVPQLSERDLERSIQDWAQVLSEWPDQKAAAEMRNRVRFDGSEFLLSSVEGAEEALMDCIQKAEAVQIEKWRQANPPAPLPPPRPKSQPRPRFWGIPAPSYRSYYDYDKSPSRVYSYVTDGLQALIKTFACQDHRSLCK</sequence>
<name>A0AA39TPC0_ARMTA</name>
<evidence type="ECO:0000256" key="1">
    <source>
        <dbReference type="SAM" id="MobiDB-lite"/>
    </source>
</evidence>
<dbReference type="RefSeq" id="XP_060336739.1">
    <property type="nucleotide sequence ID" value="XM_060471445.1"/>
</dbReference>
<protein>
    <submittedName>
        <fullName evidence="2">Uncharacterized protein</fullName>
    </submittedName>
</protein>
<dbReference type="Proteomes" id="UP001175211">
    <property type="component" value="Unassembled WGS sequence"/>
</dbReference>
<organism evidence="2 3">
    <name type="scientific">Armillaria tabescens</name>
    <name type="common">Ringless honey mushroom</name>
    <name type="synonym">Agaricus tabescens</name>
    <dbReference type="NCBI Taxonomy" id="1929756"/>
    <lineage>
        <taxon>Eukaryota</taxon>
        <taxon>Fungi</taxon>
        <taxon>Dikarya</taxon>
        <taxon>Basidiomycota</taxon>
        <taxon>Agaricomycotina</taxon>
        <taxon>Agaricomycetes</taxon>
        <taxon>Agaricomycetidae</taxon>
        <taxon>Agaricales</taxon>
        <taxon>Marasmiineae</taxon>
        <taxon>Physalacriaceae</taxon>
        <taxon>Desarmillaria</taxon>
    </lineage>
</organism>
<accession>A0AA39TPC0</accession>
<reference evidence="2" key="1">
    <citation type="submission" date="2023-06" db="EMBL/GenBank/DDBJ databases">
        <authorList>
            <consortium name="Lawrence Berkeley National Laboratory"/>
            <person name="Ahrendt S."/>
            <person name="Sahu N."/>
            <person name="Indic B."/>
            <person name="Wong-Bajracharya J."/>
            <person name="Merenyi Z."/>
            <person name="Ke H.-M."/>
            <person name="Monk M."/>
            <person name="Kocsube S."/>
            <person name="Drula E."/>
            <person name="Lipzen A."/>
            <person name="Balint B."/>
            <person name="Henrissat B."/>
            <person name="Andreopoulos B."/>
            <person name="Martin F.M."/>
            <person name="Harder C.B."/>
            <person name="Rigling D."/>
            <person name="Ford K.L."/>
            <person name="Foster G.D."/>
            <person name="Pangilinan J."/>
            <person name="Papanicolaou A."/>
            <person name="Barry K."/>
            <person name="LaButti K."/>
            <person name="Viragh M."/>
            <person name="Koriabine M."/>
            <person name="Yan M."/>
            <person name="Riley R."/>
            <person name="Champramary S."/>
            <person name="Plett K.L."/>
            <person name="Tsai I.J."/>
            <person name="Slot J."/>
            <person name="Sipos G."/>
            <person name="Plett J."/>
            <person name="Nagy L.G."/>
            <person name="Grigoriev I.V."/>
        </authorList>
    </citation>
    <scope>NUCLEOTIDE SEQUENCE</scope>
    <source>
        <strain evidence="2">CCBAS 213</strain>
    </source>
</reference>
<proteinExistence type="predicted"/>
<evidence type="ECO:0000313" key="2">
    <source>
        <dbReference type="EMBL" id="KAK0465912.1"/>
    </source>
</evidence>
<comment type="caution">
    <text evidence="2">The sequence shown here is derived from an EMBL/GenBank/DDBJ whole genome shotgun (WGS) entry which is preliminary data.</text>
</comment>
<dbReference type="GeneID" id="85354993"/>
<keyword evidence="3" id="KW-1185">Reference proteome</keyword>
<feature type="compositionally biased region" description="Pro residues" evidence="1">
    <location>
        <begin position="439"/>
        <end position="451"/>
    </location>
</feature>
<evidence type="ECO:0000313" key="3">
    <source>
        <dbReference type="Proteomes" id="UP001175211"/>
    </source>
</evidence>
<gene>
    <name evidence="2" type="ORF">EV420DRAFT_1508757</name>
</gene>
<feature type="region of interest" description="Disordered" evidence="1">
    <location>
        <begin position="436"/>
        <end position="456"/>
    </location>
</feature>
<dbReference type="EMBL" id="JAUEPS010000004">
    <property type="protein sequence ID" value="KAK0465912.1"/>
    <property type="molecule type" value="Genomic_DNA"/>
</dbReference>